<dbReference type="InterPro" id="IPR036514">
    <property type="entry name" value="SGNH_hydro_sf"/>
</dbReference>
<name>A0A3D8YGY7_9BACT</name>
<sequence length="659" mass="72129">MLLSLSSSFAQQLISIQSPVNNQIVQRDSSGFATISLTGYIHYPFSRLEARLTPAAGNLHPEVFASIDNAQIIQGFFYKSMVAGSGWYKLTLTGFSNTGVVASAEVAKVGIGEVFLIAGNSNAMGLPELGAKSGTENVISFNAVNKILNDENITVAPDRPMPAPQFSPIDSKNNIFPSGETAWYWGELGEMLFKKTGVPTLFLNAAWAAANSENYHDGASGKDAYNLYVGKYWPNRQPYSNIKNTLKYFNSWLGIRAVLWAHGENDAQLGFTENAYFENVSTLIETSRKDAGFKASWIMARSSASSTISQPYQPIINAQNRFFADKNRLVYPGPDLDRIQIPRPAHGHFENITNGVQGLTDAAKAWNTLLTDSLLAEIKPVLPAYTIHTGVTPLEVKQGSSFLLPYIITGPSLNVQAELLDNSDSYVATVATGNRSPLTVTIPDNIKNGTYKIRIIGTSPTLPGSISSRIFINTALPANQYVNHIHARREDSEIHIAWLVSANTQIGNIILQKTTDGLNYTDITSLQPVDNQSTSHLYTYSDTNTGNGTLFYRVVLEFADGSKTVSPISTVFAEGSTPYLLVFPNPVTDQTFRFRINPEDELLECRLYDVKGREFVLNTNEREMSGAITARPAGHIPSGTYILKIVTDTGSTSQSIFVL</sequence>
<proteinExistence type="predicted"/>
<accession>A0A3D8YGY7</accession>
<evidence type="ECO:0000313" key="2">
    <source>
        <dbReference type="Proteomes" id="UP000256373"/>
    </source>
</evidence>
<reference evidence="1 2" key="1">
    <citation type="submission" date="2018-07" db="EMBL/GenBank/DDBJ databases">
        <title>Dyadobacter roseus sp. nov., isolated from rose rhizosphere soil.</title>
        <authorList>
            <person name="Chen L."/>
        </authorList>
    </citation>
    <scope>NUCLEOTIDE SEQUENCE [LARGE SCALE GENOMIC DNA]</scope>
    <source>
        <strain evidence="1 2">RS19</strain>
    </source>
</reference>
<dbReference type="GO" id="GO:0016788">
    <property type="term" value="F:hydrolase activity, acting on ester bonds"/>
    <property type="evidence" value="ECO:0007669"/>
    <property type="project" value="UniProtKB-ARBA"/>
</dbReference>
<dbReference type="AlphaFoldDB" id="A0A3D8YGY7"/>
<dbReference type="Gene3D" id="3.40.50.1110">
    <property type="entry name" value="SGNH hydrolase"/>
    <property type="match status" value="1"/>
</dbReference>
<protein>
    <submittedName>
        <fullName evidence="1">T9SS C-terminal target domain-containing protein</fullName>
    </submittedName>
</protein>
<organism evidence="1 2">
    <name type="scientific">Dyadobacter luteus</name>
    <dbReference type="NCBI Taxonomy" id="2259619"/>
    <lineage>
        <taxon>Bacteria</taxon>
        <taxon>Pseudomonadati</taxon>
        <taxon>Bacteroidota</taxon>
        <taxon>Cytophagia</taxon>
        <taxon>Cytophagales</taxon>
        <taxon>Spirosomataceae</taxon>
        <taxon>Dyadobacter</taxon>
    </lineage>
</organism>
<dbReference type="NCBIfam" id="TIGR04183">
    <property type="entry name" value="Por_Secre_tail"/>
    <property type="match status" value="1"/>
</dbReference>
<gene>
    <name evidence="1" type="ORF">DSL64_08465</name>
</gene>
<dbReference type="SUPFAM" id="SSF52266">
    <property type="entry name" value="SGNH hydrolase"/>
    <property type="match status" value="1"/>
</dbReference>
<evidence type="ECO:0000313" key="1">
    <source>
        <dbReference type="EMBL" id="REA62539.1"/>
    </source>
</evidence>
<dbReference type="OrthoDB" id="1488710at2"/>
<dbReference type="Proteomes" id="UP000256373">
    <property type="component" value="Unassembled WGS sequence"/>
</dbReference>
<dbReference type="EMBL" id="QNUL01000005">
    <property type="protein sequence ID" value="REA62539.1"/>
    <property type="molecule type" value="Genomic_DNA"/>
</dbReference>
<dbReference type="InterPro" id="IPR026444">
    <property type="entry name" value="Secre_tail"/>
</dbReference>
<keyword evidence="2" id="KW-1185">Reference proteome</keyword>
<comment type="caution">
    <text evidence="1">The sequence shown here is derived from an EMBL/GenBank/DDBJ whole genome shotgun (WGS) entry which is preliminary data.</text>
</comment>